<dbReference type="EMBL" id="JABXXO010000004">
    <property type="protein sequence ID" value="KAF7779099.1"/>
    <property type="molecule type" value="Genomic_DNA"/>
</dbReference>
<dbReference type="GO" id="GO:0003682">
    <property type="term" value="F:chromatin binding"/>
    <property type="evidence" value="ECO:0007669"/>
    <property type="project" value="TreeGrafter"/>
</dbReference>
<proteinExistence type="predicted"/>
<sequence>MVSAPVADALLNPPHALAALFHPAAPLPAFPAVVAAHFAALFDPPAAFANIPALNVLHPPQLFSKNALVAFRAVVQDTSPSPSIYLAKSPANTPGGWGLSVPDLQDPDPAHLAQCTVLWATSVPGESLWCTRQSTNLYQENQNGVSPNPTHPHKFPLPATSHIGVQVKIYDSTLADALKPSDLTTFVGILTKEPFFSQDFESSAEIDDVPTLHVLFARPTPPTIIPRTFPATFTPSQLKTTRDALLTWIADESLGGDTHAAEWVLLSAIARTHSRTPPVYPPSLTLSSFPAPSDATAKPTLSHILSLLLPITCTLPLSLNTINETPFCPESKNEDLHSGWLQVPQGTLYLLTESGITEGSVRNKGLENLRAVQDMMNGQTLDYVFPFSRFTFPTDVSFLVLAEGKKSAFFQTSNNVTLKPRSGMEFDLFKPLDKIRVPDEEVLEQWRDFIGGSKIGTVTIEDGTAQYIQDDFVNERKIAQGKGSAMTSDDLINRMITARLLALSYHETLVTRDVWEKTKALETEKKSRI</sequence>
<organism evidence="3 4">
    <name type="scientific">Agaricus bisporus var. burnettii</name>
    <dbReference type="NCBI Taxonomy" id="192524"/>
    <lineage>
        <taxon>Eukaryota</taxon>
        <taxon>Fungi</taxon>
        <taxon>Dikarya</taxon>
        <taxon>Basidiomycota</taxon>
        <taxon>Agaricomycotina</taxon>
        <taxon>Agaricomycetes</taxon>
        <taxon>Agaricomycetidae</taxon>
        <taxon>Agaricales</taxon>
        <taxon>Agaricineae</taxon>
        <taxon>Agaricaceae</taxon>
        <taxon>Agaricus</taxon>
    </lineage>
</organism>
<evidence type="ECO:0000256" key="1">
    <source>
        <dbReference type="ARBA" id="ARBA00004123"/>
    </source>
</evidence>
<dbReference type="GO" id="GO:0005634">
    <property type="term" value="C:nucleus"/>
    <property type="evidence" value="ECO:0007669"/>
    <property type="project" value="UniProtKB-SubCell"/>
</dbReference>
<dbReference type="Proteomes" id="UP000629468">
    <property type="component" value="Unassembled WGS sequence"/>
</dbReference>
<accession>A0A8H7F7A7</accession>
<dbReference type="InterPro" id="IPR019140">
    <property type="entry name" value="MCM_complex-bd"/>
</dbReference>
<dbReference type="PANTHER" id="PTHR13489">
    <property type="entry name" value="MINI-CHROMOSOME MAINTENANCE COMPLEX-BINDING PROTEIN"/>
    <property type="match status" value="1"/>
</dbReference>
<protein>
    <submittedName>
        <fullName evidence="3">Uncharacterized protein</fullName>
    </submittedName>
</protein>
<comment type="subcellular location">
    <subcellularLocation>
        <location evidence="1">Nucleus</location>
    </subcellularLocation>
</comment>
<evidence type="ECO:0000313" key="4">
    <source>
        <dbReference type="Proteomes" id="UP000629468"/>
    </source>
</evidence>
<dbReference type="AlphaFoldDB" id="A0A8H7F7A7"/>
<dbReference type="GO" id="GO:0006261">
    <property type="term" value="P:DNA-templated DNA replication"/>
    <property type="evidence" value="ECO:0007669"/>
    <property type="project" value="TreeGrafter"/>
</dbReference>
<name>A0A8H7F7A7_AGABI</name>
<evidence type="ECO:0000313" key="3">
    <source>
        <dbReference type="EMBL" id="KAF7779099.1"/>
    </source>
</evidence>
<comment type="caution">
    <text evidence="3">The sequence shown here is derived from an EMBL/GenBank/DDBJ whole genome shotgun (WGS) entry which is preliminary data.</text>
</comment>
<dbReference type="PANTHER" id="PTHR13489:SF0">
    <property type="entry name" value="MINI-CHROMOSOME MAINTENANCE COMPLEX-BINDING PROTEIN"/>
    <property type="match status" value="1"/>
</dbReference>
<keyword evidence="2" id="KW-0539">Nucleus</keyword>
<gene>
    <name evidence="3" type="ORF">Agabi119p4_3444</name>
</gene>
<reference evidence="3 4" key="1">
    <citation type="journal article" name="Sci. Rep.">
        <title>Telomere-to-telomere assembled and centromere annotated genomes of the two main subspecies of the button mushroom Agaricus bisporus reveal especially polymorphic chromosome ends.</title>
        <authorList>
            <person name="Sonnenberg A.S.M."/>
            <person name="Sedaghat-Telgerd N."/>
            <person name="Lavrijssen B."/>
            <person name="Ohm R.A."/>
            <person name="Hendrickx P.M."/>
            <person name="Scholtmeijer K."/>
            <person name="Baars J.J.P."/>
            <person name="van Peer A."/>
        </authorList>
    </citation>
    <scope>NUCLEOTIDE SEQUENCE [LARGE SCALE GENOMIC DNA]</scope>
    <source>
        <strain evidence="3 4">H119_p4</strain>
    </source>
</reference>
<evidence type="ECO:0000256" key="2">
    <source>
        <dbReference type="ARBA" id="ARBA00023242"/>
    </source>
</evidence>
<dbReference type="Pfam" id="PF09739">
    <property type="entry name" value="MCM_bind"/>
    <property type="match status" value="1"/>
</dbReference>